<dbReference type="InterPro" id="IPR011701">
    <property type="entry name" value="MFS"/>
</dbReference>
<feature type="transmembrane region" description="Helical" evidence="7">
    <location>
        <begin position="186"/>
        <end position="204"/>
    </location>
</feature>
<evidence type="ECO:0000256" key="3">
    <source>
        <dbReference type="ARBA" id="ARBA00022448"/>
    </source>
</evidence>
<proteinExistence type="inferred from homology"/>
<evidence type="ECO:0000256" key="7">
    <source>
        <dbReference type="SAM" id="Phobius"/>
    </source>
</evidence>
<feature type="transmembrane region" description="Helical" evidence="7">
    <location>
        <begin position="20"/>
        <end position="43"/>
    </location>
</feature>
<keyword evidence="5 7" id="KW-1133">Transmembrane helix</keyword>
<comment type="subcellular location">
    <subcellularLocation>
        <location evidence="1">Endomembrane system</location>
        <topology evidence="1">Multi-pass membrane protein</topology>
    </subcellularLocation>
</comment>
<evidence type="ECO:0000256" key="6">
    <source>
        <dbReference type="ARBA" id="ARBA00023136"/>
    </source>
</evidence>
<feature type="transmembrane region" description="Helical" evidence="7">
    <location>
        <begin position="224"/>
        <end position="243"/>
    </location>
</feature>
<evidence type="ECO:0000256" key="1">
    <source>
        <dbReference type="ARBA" id="ARBA00004127"/>
    </source>
</evidence>
<dbReference type="STRING" id="1578165.BKG68_19810"/>
<name>A0A1X0IY73_9MYCO</name>
<dbReference type="PANTHER" id="PTHR23514:SF3">
    <property type="entry name" value="BYPASS OF STOP CODON PROTEIN 6"/>
    <property type="match status" value="1"/>
</dbReference>
<feature type="transmembrane region" description="Helical" evidence="7">
    <location>
        <begin position="55"/>
        <end position="73"/>
    </location>
</feature>
<dbReference type="Pfam" id="PF07690">
    <property type="entry name" value="MFS_1"/>
    <property type="match status" value="1"/>
</dbReference>
<dbReference type="GO" id="GO:0012505">
    <property type="term" value="C:endomembrane system"/>
    <property type="evidence" value="ECO:0007669"/>
    <property type="project" value="UniProtKB-SubCell"/>
</dbReference>
<comment type="similarity">
    <text evidence="2">Belongs to the major facilitator superfamily.</text>
</comment>
<keyword evidence="6 7" id="KW-0472">Membrane</keyword>
<feature type="transmembrane region" description="Helical" evidence="7">
    <location>
        <begin position="138"/>
        <end position="157"/>
    </location>
</feature>
<keyword evidence="4 7" id="KW-0812">Transmembrane</keyword>
<evidence type="ECO:0000256" key="2">
    <source>
        <dbReference type="ARBA" id="ARBA00008335"/>
    </source>
</evidence>
<dbReference type="SUPFAM" id="SSF103473">
    <property type="entry name" value="MFS general substrate transporter"/>
    <property type="match status" value="1"/>
</dbReference>
<dbReference type="PANTHER" id="PTHR23514">
    <property type="entry name" value="BYPASS OF STOP CODON PROTEIN 6"/>
    <property type="match status" value="1"/>
</dbReference>
<dbReference type="Proteomes" id="UP000192434">
    <property type="component" value="Unassembled WGS sequence"/>
</dbReference>
<feature type="transmembrane region" description="Helical" evidence="7">
    <location>
        <begin position="255"/>
        <end position="274"/>
    </location>
</feature>
<organism evidence="8 9">
    <name type="scientific">Mycobacteroides saopaulense</name>
    <dbReference type="NCBI Taxonomy" id="1578165"/>
    <lineage>
        <taxon>Bacteria</taxon>
        <taxon>Bacillati</taxon>
        <taxon>Actinomycetota</taxon>
        <taxon>Actinomycetes</taxon>
        <taxon>Mycobacteriales</taxon>
        <taxon>Mycobacteriaceae</taxon>
        <taxon>Mycobacteroides</taxon>
    </lineage>
</organism>
<dbReference type="GO" id="GO:0016020">
    <property type="term" value="C:membrane"/>
    <property type="evidence" value="ECO:0007669"/>
    <property type="project" value="TreeGrafter"/>
</dbReference>
<dbReference type="RefSeq" id="WP_083018139.1">
    <property type="nucleotide sequence ID" value="NZ_MVII01000025.1"/>
</dbReference>
<feature type="transmembrane region" description="Helical" evidence="7">
    <location>
        <begin position="79"/>
        <end position="101"/>
    </location>
</feature>
<evidence type="ECO:0000256" key="5">
    <source>
        <dbReference type="ARBA" id="ARBA00022989"/>
    </source>
</evidence>
<feature type="transmembrane region" description="Helical" evidence="7">
    <location>
        <begin position="113"/>
        <end position="132"/>
    </location>
</feature>
<evidence type="ECO:0000313" key="9">
    <source>
        <dbReference type="Proteomes" id="UP000192434"/>
    </source>
</evidence>
<dbReference type="GO" id="GO:0022857">
    <property type="term" value="F:transmembrane transporter activity"/>
    <property type="evidence" value="ECO:0007669"/>
    <property type="project" value="InterPro"/>
</dbReference>
<evidence type="ECO:0000256" key="4">
    <source>
        <dbReference type="ARBA" id="ARBA00022692"/>
    </source>
</evidence>
<feature type="transmembrane region" description="Helical" evidence="7">
    <location>
        <begin position="314"/>
        <end position="332"/>
    </location>
</feature>
<feature type="transmembrane region" description="Helical" evidence="7">
    <location>
        <begin position="344"/>
        <end position="361"/>
    </location>
</feature>
<dbReference type="InterPro" id="IPR036259">
    <property type="entry name" value="MFS_trans_sf"/>
</dbReference>
<comment type="caution">
    <text evidence="8">The sequence shown here is derived from an EMBL/GenBank/DDBJ whole genome shotgun (WGS) entry which is preliminary data.</text>
</comment>
<dbReference type="AlphaFoldDB" id="A0A1X0IY73"/>
<dbReference type="InterPro" id="IPR051788">
    <property type="entry name" value="MFS_Transporter"/>
</dbReference>
<evidence type="ECO:0000313" key="8">
    <source>
        <dbReference type="EMBL" id="ORB53322.1"/>
    </source>
</evidence>
<keyword evidence="3" id="KW-0813">Transport</keyword>
<feature type="transmembrane region" description="Helical" evidence="7">
    <location>
        <begin position="280"/>
        <end position="302"/>
    </location>
</feature>
<dbReference type="Gene3D" id="1.20.1250.20">
    <property type="entry name" value="MFS general substrate transporter like domains"/>
    <property type="match status" value="2"/>
</dbReference>
<accession>A0A1X0IY73</accession>
<reference evidence="8 9" key="1">
    <citation type="submission" date="2016-12" db="EMBL/GenBank/DDBJ databases">
        <title>The new phylogeny of genus Mycobacterium.</title>
        <authorList>
            <person name="Tortoli E."/>
            <person name="Trovato A."/>
            <person name="Cirillo D.M."/>
        </authorList>
    </citation>
    <scope>NUCLEOTIDE SEQUENCE [LARGE SCALE GENOMIC DNA]</scope>
    <source>
        <strain evidence="8 9">CCUG 66554</strain>
    </source>
</reference>
<sequence length="369" mass="37619">MGTAHVFWGTVSPYALPAEAASQTLAALIAAQFTGFLLGVLSAPRLSTKIGVGRHITIALALFAIALSAPLWVLSPPILLGASVILGAAAGSLETQIGALALDPARGPRALTVLEACFGLAALLFPVLVFVLSPVISWRAPVALAATAMAILCVVWTRTHRASLSPRTQVDTAGASAAPRPAVRRIPTTAACLLLVFAVVYAGFETNFANFLPRIVDSHGEATTSVLAVSGFWFGITAGRLFAVSVVHTIVGRKALAVLAIGLTTALLGLARFSDELATALPWVIAAGLLAAAMFPVALTLATRIGGIPIPIMTSYFVASASLGGAAMALPVGTTLDAFGPRGVPLLFAGAAALLVILIVAPRNSHSTA</sequence>
<gene>
    <name evidence="8" type="ORF">BST43_18390</name>
</gene>
<protein>
    <submittedName>
        <fullName evidence="8">MFS transporter</fullName>
    </submittedName>
</protein>
<dbReference type="EMBL" id="MVII01000025">
    <property type="protein sequence ID" value="ORB53322.1"/>
    <property type="molecule type" value="Genomic_DNA"/>
</dbReference>